<evidence type="ECO:0000313" key="12">
    <source>
        <dbReference type="EMBL" id="CBJ27203.1"/>
    </source>
</evidence>
<dbReference type="InterPro" id="IPR003439">
    <property type="entry name" value="ABC_transporter-like_ATP-bd"/>
</dbReference>
<evidence type="ECO:0000256" key="5">
    <source>
        <dbReference type="ARBA" id="ARBA00022840"/>
    </source>
</evidence>
<dbReference type="GO" id="GO:0016020">
    <property type="term" value="C:membrane"/>
    <property type="evidence" value="ECO:0007669"/>
    <property type="project" value="InterPro"/>
</dbReference>
<dbReference type="Proteomes" id="UP000002630">
    <property type="component" value="Linkage Group LG08"/>
</dbReference>
<dbReference type="InterPro" id="IPR036640">
    <property type="entry name" value="ABC1_TM_sf"/>
</dbReference>
<dbReference type="PANTHER" id="PTHR11384">
    <property type="entry name" value="ATP-BINDING CASSETTE, SUB-FAMILY D MEMBER"/>
    <property type="match status" value="1"/>
</dbReference>
<dbReference type="PANTHER" id="PTHR11384:SF59">
    <property type="entry name" value="LYSOSOMAL COBALAMIN TRANSPORTER ABCD4"/>
    <property type="match status" value="1"/>
</dbReference>
<evidence type="ECO:0000256" key="1">
    <source>
        <dbReference type="ARBA" id="ARBA00008575"/>
    </source>
</evidence>
<evidence type="ECO:0000256" key="3">
    <source>
        <dbReference type="ARBA" id="ARBA00022692"/>
    </source>
</evidence>
<keyword evidence="4" id="KW-0547">Nucleotide-binding</keyword>
<dbReference type="SUPFAM" id="SSF52540">
    <property type="entry name" value="P-loop containing nucleoside triphosphate hydrolases"/>
    <property type="match status" value="1"/>
</dbReference>
<dbReference type="GO" id="GO:0005524">
    <property type="term" value="F:ATP binding"/>
    <property type="evidence" value="ECO:0007669"/>
    <property type="project" value="UniProtKB-KW"/>
</dbReference>
<feature type="compositionally biased region" description="Low complexity" evidence="8">
    <location>
        <begin position="354"/>
        <end position="369"/>
    </location>
</feature>
<dbReference type="GO" id="GO:0016887">
    <property type="term" value="F:ATP hydrolysis activity"/>
    <property type="evidence" value="ECO:0007669"/>
    <property type="project" value="InterPro"/>
</dbReference>
<evidence type="ECO:0000256" key="6">
    <source>
        <dbReference type="ARBA" id="ARBA00022989"/>
    </source>
</evidence>
<keyword evidence="2" id="KW-0813">Transport</keyword>
<evidence type="ECO:0000256" key="4">
    <source>
        <dbReference type="ARBA" id="ARBA00022741"/>
    </source>
</evidence>
<feature type="domain" description="ABC transmembrane type-1" evidence="11">
    <location>
        <begin position="38"/>
        <end position="321"/>
    </location>
</feature>
<dbReference type="OrthoDB" id="422637at2759"/>
<feature type="region of interest" description="Disordered" evidence="8">
    <location>
        <begin position="354"/>
        <end position="402"/>
    </location>
</feature>
<dbReference type="InterPro" id="IPR011527">
    <property type="entry name" value="ABC1_TM_dom"/>
</dbReference>
<dbReference type="Gene3D" id="1.20.1560.10">
    <property type="entry name" value="ABC transporter type 1, transmembrane domain"/>
    <property type="match status" value="1"/>
</dbReference>
<dbReference type="InterPro" id="IPR027417">
    <property type="entry name" value="P-loop_NTPase"/>
</dbReference>
<dbReference type="PROSITE" id="PS00211">
    <property type="entry name" value="ABC_TRANSPORTER_1"/>
    <property type="match status" value="1"/>
</dbReference>
<proteinExistence type="inferred from homology"/>
<evidence type="ECO:0000256" key="7">
    <source>
        <dbReference type="ARBA" id="ARBA00023136"/>
    </source>
</evidence>
<dbReference type="InterPro" id="IPR025662">
    <property type="entry name" value="Sigma_54_int_dom_ATP-bd_1"/>
</dbReference>
<dbReference type="InterPro" id="IPR003593">
    <property type="entry name" value="AAA+_ATPase"/>
</dbReference>
<feature type="domain" description="ABC transporter" evidence="10">
    <location>
        <begin position="415"/>
        <end position="667"/>
    </location>
</feature>
<keyword evidence="13" id="KW-1185">Reference proteome</keyword>
<dbReference type="InterPro" id="IPR050835">
    <property type="entry name" value="ABC_transporter_sub-D"/>
</dbReference>
<sequence>MGENEPRQGADLKTQIGLFVEMSTPFFKEDNGARWLLATVVALTLLNSGVSVAFSYIGRDFWTALSNKDPAQFNIMLQRFLSALIAGVPVTVFYRFEREKLALAWREWMTKRVMEIYYSGQTYYALEASKEIDNPDQRIAEDVRAFTQVSLEFLITVLTSCIDLASFSTILYSIYPQLFIAIIGYASVGTFVTTKLGGKLVGLNFDQLQTEADFRYSLIRVRENAESIAFYGGVQQELNEVQRRFGKALDNFGQVIRAQRNLEFFTTGYRYLIQVLPGFVVAPLFFQGKIELGVVSQSYGAFNHILGDLSLIVNQFESLSAFSAGIDRLGEFLERMRGMATIANVTDNKRGLLAAPASTSSSPSSSPSSVPGHTALDSPLKDNLLGDDQPEQDDGPKEGEGVGVLTTETAKGARLAVEDVSVVTPTGGRVLMSGLSFRLDDSERMLIVGESGAGKSSLLRAMAGLWTTGSGKIVRPTKEEMFFLPQRPYCTLGPLRDQITYPSSHGGAEAAGEDGDAEAVEGTTEGGSVADDDELLDLLEKVDLGRLAVMMGSGDAHAGLGAVRDWSDMLSLGEQQRLAFARLLYNKPTLAILDESTSALDLANEERMFALLDTLPGLSVVSVGHRPSLVPFHDTKLTLASKGFKLESTGSNRKRGHGTGAPTSANVAVADSADSSASGMR</sequence>
<feature type="transmembrane region" description="Helical" evidence="9">
    <location>
        <begin position="77"/>
        <end position="96"/>
    </location>
</feature>
<gene>
    <name evidence="12" type="ORF">Esi_0058_0120</name>
</gene>
<dbReference type="OMA" id="KQFHDME"/>
<evidence type="ECO:0000259" key="11">
    <source>
        <dbReference type="PROSITE" id="PS50929"/>
    </source>
</evidence>
<accession>D7G4W0</accession>
<dbReference type="EMBL" id="FN648796">
    <property type="protein sequence ID" value="CBJ27203.1"/>
    <property type="molecule type" value="Genomic_DNA"/>
</dbReference>
<name>D7G4W0_ECTSI</name>
<dbReference type="Pfam" id="PF06472">
    <property type="entry name" value="ABC_membrane_2"/>
    <property type="match status" value="1"/>
</dbReference>
<comment type="similarity">
    <text evidence="1">Belongs to the ABC transporter superfamily. ABCD family. Peroxisomal fatty acyl CoA transporter (TC 3.A.1.203) subfamily.</text>
</comment>
<dbReference type="SUPFAM" id="SSF90123">
    <property type="entry name" value="ABC transporter transmembrane region"/>
    <property type="match status" value="1"/>
</dbReference>
<dbReference type="Pfam" id="PF00005">
    <property type="entry name" value="ABC_tran"/>
    <property type="match status" value="1"/>
</dbReference>
<keyword evidence="6 9" id="KW-1133">Transmembrane helix</keyword>
<dbReference type="STRING" id="2880.D7G4W0"/>
<organism evidence="12 13">
    <name type="scientific">Ectocarpus siliculosus</name>
    <name type="common">Brown alga</name>
    <name type="synonym">Conferva siliculosa</name>
    <dbReference type="NCBI Taxonomy" id="2880"/>
    <lineage>
        <taxon>Eukaryota</taxon>
        <taxon>Sar</taxon>
        <taxon>Stramenopiles</taxon>
        <taxon>Ochrophyta</taxon>
        <taxon>PX clade</taxon>
        <taxon>Phaeophyceae</taxon>
        <taxon>Ectocarpales</taxon>
        <taxon>Ectocarpaceae</taxon>
        <taxon>Ectocarpus</taxon>
    </lineage>
</organism>
<dbReference type="PROSITE" id="PS50893">
    <property type="entry name" value="ABC_TRANSPORTER_2"/>
    <property type="match status" value="1"/>
</dbReference>
<evidence type="ECO:0000313" key="13">
    <source>
        <dbReference type="Proteomes" id="UP000002630"/>
    </source>
</evidence>
<keyword evidence="3 9" id="KW-0812">Transmembrane</keyword>
<dbReference type="SMART" id="SM00382">
    <property type="entry name" value="AAA"/>
    <property type="match status" value="1"/>
</dbReference>
<dbReference type="AlphaFoldDB" id="D7G4W0"/>
<dbReference type="Gene3D" id="3.40.50.300">
    <property type="entry name" value="P-loop containing nucleotide triphosphate hydrolases"/>
    <property type="match status" value="1"/>
</dbReference>
<feature type="region of interest" description="Disordered" evidence="8">
    <location>
        <begin position="648"/>
        <end position="681"/>
    </location>
</feature>
<keyword evidence="7 9" id="KW-0472">Membrane</keyword>
<keyword evidence="5" id="KW-0067">ATP-binding</keyword>
<evidence type="ECO:0000256" key="8">
    <source>
        <dbReference type="SAM" id="MobiDB-lite"/>
    </source>
</evidence>
<dbReference type="EMBL" id="FN649733">
    <property type="protein sequence ID" value="CBJ27203.1"/>
    <property type="molecule type" value="Genomic_DNA"/>
</dbReference>
<protein>
    <submittedName>
        <fullName evidence="12">ABC transporter Nda</fullName>
    </submittedName>
</protein>
<evidence type="ECO:0000259" key="10">
    <source>
        <dbReference type="PROSITE" id="PS50893"/>
    </source>
</evidence>
<dbReference type="GO" id="GO:0140359">
    <property type="term" value="F:ABC-type transporter activity"/>
    <property type="evidence" value="ECO:0007669"/>
    <property type="project" value="InterPro"/>
</dbReference>
<dbReference type="eggNOG" id="KOG0060">
    <property type="taxonomic scope" value="Eukaryota"/>
</dbReference>
<feature type="compositionally biased region" description="Low complexity" evidence="8">
    <location>
        <begin position="664"/>
        <end position="681"/>
    </location>
</feature>
<dbReference type="PROSITE" id="PS50929">
    <property type="entry name" value="ABC_TM1F"/>
    <property type="match status" value="1"/>
</dbReference>
<evidence type="ECO:0000256" key="2">
    <source>
        <dbReference type="ARBA" id="ARBA00022448"/>
    </source>
</evidence>
<feature type="transmembrane region" description="Helical" evidence="9">
    <location>
        <begin position="35"/>
        <end position="57"/>
    </location>
</feature>
<reference evidence="12 13" key="1">
    <citation type="journal article" date="2010" name="Nature">
        <title>The Ectocarpus genome and the independent evolution of multicellularity in brown algae.</title>
        <authorList>
            <person name="Cock J.M."/>
            <person name="Sterck L."/>
            <person name="Rouze P."/>
            <person name="Scornet D."/>
            <person name="Allen A.E."/>
            <person name="Amoutzias G."/>
            <person name="Anthouard V."/>
            <person name="Artiguenave F."/>
            <person name="Aury J.M."/>
            <person name="Badger J.H."/>
            <person name="Beszteri B."/>
            <person name="Billiau K."/>
            <person name="Bonnet E."/>
            <person name="Bothwell J.H."/>
            <person name="Bowler C."/>
            <person name="Boyen C."/>
            <person name="Brownlee C."/>
            <person name="Carrano C.J."/>
            <person name="Charrier B."/>
            <person name="Cho G.Y."/>
            <person name="Coelho S.M."/>
            <person name="Collen J."/>
            <person name="Corre E."/>
            <person name="Da Silva C."/>
            <person name="Delage L."/>
            <person name="Delaroque N."/>
            <person name="Dittami S.M."/>
            <person name="Doulbeau S."/>
            <person name="Elias M."/>
            <person name="Farnham G."/>
            <person name="Gachon C.M."/>
            <person name="Gschloessl B."/>
            <person name="Heesch S."/>
            <person name="Jabbari K."/>
            <person name="Jubin C."/>
            <person name="Kawai H."/>
            <person name="Kimura K."/>
            <person name="Kloareg B."/>
            <person name="Kupper F.C."/>
            <person name="Lang D."/>
            <person name="Le Bail A."/>
            <person name="Leblanc C."/>
            <person name="Lerouge P."/>
            <person name="Lohr M."/>
            <person name="Lopez P.J."/>
            <person name="Martens C."/>
            <person name="Maumus F."/>
            <person name="Michel G."/>
            <person name="Miranda-Saavedra D."/>
            <person name="Morales J."/>
            <person name="Moreau H."/>
            <person name="Motomura T."/>
            <person name="Nagasato C."/>
            <person name="Napoli C.A."/>
            <person name="Nelson D.R."/>
            <person name="Nyvall-Collen P."/>
            <person name="Peters A.F."/>
            <person name="Pommier C."/>
            <person name="Potin P."/>
            <person name="Poulain J."/>
            <person name="Quesneville H."/>
            <person name="Read B."/>
            <person name="Rensing S.A."/>
            <person name="Ritter A."/>
            <person name="Rousvoal S."/>
            <person name="Samanta M."/>
            <person name="Samson G."/>
            <person name="Schroeder D.C."/>
            <person name="Segurens B."/>
            <person name="Strittmatter M."/>
            <person name="Tonon T."/>
            <person name="Tregear J.W."/>
            <person name="Valentin K."/>
            <person name="von Dassow P."/>
            <person name="Yamagishi T."/>
            <person name="Van de Peer Y."/>
            <person name="Wincker P."/>
        </authorList>
    </citation>
    <scope>NUCLEOTIDE SEQUENCE [LARGE SCALE GENOMIC DNA]</scope>
    <source>
        <strain evidence="13">Ec32 / CCAP1310/4</strain>
    </source>
</reference>
<feature type="region of interest" description="Disordered" evidence="8">
    <location>
        <begin position="501"/>
        <end position="528"/>
    </location>
</feature>
<evidence type="ECO:0000256" key="9">
    <source>
        <dbReference type="SAM" id="Phobius"/>
    </source>
</evidence>
<dbReference type="CDD" id="cd03223">
    <property type="entry name" value="ABCD_peroxisomal_ALDP"/>
    <property type="match status" value="1"/>
</dbReference>
<dbReference type="InParanoid" id="D7G4W0"/>
<dbReference type="InterPro" id="IPR017871">
    <property type="entry name" value="ABC_transporter-like_CS"/>
</dbReference>
<dbReference type="PROSITE" id="PS00675">
    <property type="entry name" value="SIGMA54_INTERACT_1"/>
    <property type="match status" value="1"/>
</dbReference>